<evidence type="ECO:0000313" key="2">
    <source>
        <dbReference type="Proteomes" id="UP000694522"/>
    </source>
</evidence>
<keyword evidence="2" id="KW-1185">Reference proteome</keyword>
<sequence length="50" mass="5919">MVIFIDFKATSNQKLLRHKIKVCIFIKPAEQRTIYEHFYISTHTHAGQKS</sequence>
<reference evidence="1" key="1">
    <citation type="submission" date="2025-08" db="UniProtKB">
        <authorList>
            <consortium name="Ensembl"/>
        </authorList>
    </citation>
    <scope>IDENTIFICATION</scope>
</reference>
<dbReference type="AlphaFoldDB" id="A0A8B9F8E8"/>
<organism evidence="1 2">
    <name type="scientific">Amazona collaria</name>
    <name type="common">yellow-billed parrot</name>
    <dbReference type="NCBI Taxonomy" id="241587"/>
    <lineage>
        <taxon>Eukaryota</taxon>
        <taxon>Metazoa</taxon>
        <taxon>Chordata</taxon>
        <taxon>Craniata</taxon>
        <taxon>Vertebrata</taxon>
        <taxon>Euteleostomi</taxon>
        <taxon>Archelosauria</taxon>
        <taxon>Archosauria</taxon>
        <taxon>Dinosauria</taxon>
        <taxon>Saurischia</taxon>
        <taxon>Theropoda</taxon>
        <taxon>Coelurosauria</taxon>
        <taxon>Aves</taxon>
        <taxon>Neognathae</taxon>
        <taxon>Neoaves</taxon>
        <taxon>Telluraves</taxon>
        <taxon>Australaves</taxon>
        <taxon>Psittaciformes</taxon>
        <taxon>Psittacidae</taxon>
        <taxon>Amazona</taxon>
    </lineage>
</organism>
<dbReference type="Proteomes" id="UP000694522">
    <property type="component" value="Unplaced"/>
</dbReference>
<proteinExistence type="predicted"/>
<name>A0A8B9F8E8_9PSIT</name>
<dbReference type="Ensembl" id="ENSACOT00000006568.1">
    <property type="protein sequence ID" value="ENSACOP00000006338.1"/>
    <property type="gene ID" value="ENSACOG00000004438.1"/>
</dbReference>
<accession>A0A8B9F8E8</accession>
<reference evidence="1" key="2">
    <citation type="submission" date="2025-09" db="UniProtKB">
        <authorList>
            <consortium name="Ensembl"/>
        </authorList>
    </citation>
    <scope>IDENTIFICATION</scope>
</reference>
<evidence type="ECO:0000313" key="1">
    <source>
        <dbReference type="Ensembl" id="ENSACOP00000006338.1"/>
    </source>
</evidence>
<protein>
    <submittedName>
        <fullName evidence="1">Uncharacterized protein</fullName>
    </submittedName>
</protein>